<dbReference type="CDD" id="cd00229">
    <property type="entry name" value="SGNH_hydrolase"/>
    <property type="match status" value="1"/>
</dbReference>
<sequence length="284" mass="32137">MQNLTKDRSGVKMTNDSGDRYLVAKNCTGRFFSVEDNLRTTLFSPEFSTRSYFLFGSSTLHNFEVPNHLTTASMIQKIFSDNNMNIAVHNYGVSGATIENNFARMQAVEHKFKNGDIIVLLFGINDVGLDTYSSSESVILKIFRRLGDKSLLIRIIHRRLARNGWKEHSKLTAKYKAKLLEEINGWATSKNLKFKAILEPVLHLKQNPNIYEVALKKSFGQKLDVLYKIGYEEFNRSLNSEFAASTINVFDQTNPSVFLDQAHINAVGTELLATEIVKLTALCL</sequence>
<dbReference type="AlphaFoldDB" id="A0A6J6V7D4"/>
<dbReference type="InterPro" id="IPR036514">
    <property type="entry name" value="SGNH_hydro_sf"/>
</dbReference>
<dbReference type="SUPFAM" id="SSF52266">
    <property type="entry name" value="SGNH hydrolase"/>
    <property type="match status" value="1"/>
</dbReference>
<evidence type="ECO:0000313" key="1">
    <source>
        <dbReference type="EMBL" id="CAB4767556.1"/>
    </source>
</evidence>
<dbReference type="GO" id="GO:0016788">
    <property type="term" value="F:hydrolase activity, acting on ester bonds"/>
    <property type="evidence" value="ECO:0007669"/>
    <property type="project" value="InterPro"/>
</dbReference>
<accession>A0A6J6V7D4</accession>
<dbReference type="Gene3D" id="3.40.50.1110">
    <property type="entry name" value="SGNH hydrolase"/>
    <property type="match status" value="1"/>
</dbReference>
<organism evidence="1">
    <name type="scientific">freshwater metagenome</name>
    <dbReference type="NCBI Taxonomy" id="449393"/>
    <lineage>
        <taxon>unclassified sequences</taxon>
        <taxon>metagenomes</taxon>
        <taxon>ecological metagenomes</taxon>
    </lineage>
</organism>
<reference evidence="1" key="1">
    <citation type="submission" date="2020-05" db="EMBL/GenBank/DDBJ databases">
        <authorList>
            <person name="Chiriac C."/>
            <person name="Salcher M."/>
            <person name="Ghai R."/>
            <person name="Kavagutti S V."/>
        </authorList>
    </citation>
    <scope>NUCLEOTIDE SEQUENCE</scope>
</reference>
<dbReference type="EMBL" id="CAEZZK010000245">
    <property type="protein sequence ID" value="CAB4767556.1"/>
    <property type="molecule type" value="Genomic_DNA"/>
</dbReference>
<name>A0A6J6V7D4_9ZZZZ</name>
<dbReference type="InterPro" id="IPR001087">
    <property type="entry name" value="GDSL"/>
</dbReference>
<gene>
    <name evidence="1" type="ORF">UFOPK2855_01120</name>
</gene>
<protein>
    <submittedName>
        <fullName evidence="1">Unannotated protein</fullName>
    </submittedName>
</protein>
<proteinExistence type="predicted"/>
<dbReference type="Pfam" id="PF00657">
    <property type="entry name" value="Lipase_GDSL"/>
    <property type="match status" value="1"/>
</dbReference>